<dbReference type="eggNOG" id="COG3409">
    <property type="taxonomic scope" value="Bacteria"/>
</dbReference>
<sequence length="286" mass="31413">MTKSIIAAVGRGGTNRRDDVLTVQTLLNRQKTPTFSVQLKEDGMMGPKTLAAIEQFQRTVVHLPRPDGRVDRNGKTLAALNRQASTPTNPSATQLPAISPQTPLTEADFAEAAKALGVEVAAVKAVAQVESQGDAFLASGKPKILFEAHKFSRFTQHRYDGSHPSISSRHWSRALYKGGEKEYDRLKDAMALDREAALKSASWGRFQIMGFNYQLAGFNSVEEMVKAMFASEAKQLAAFLAFIESAGLGKYLKTKDWAKFAEGYNGSGYKANHYDTKLKDAYQNSL</sequence>
<gene>
    <name evidence="3" type="ORF">B3C1_01460</name>
</gene>
<organism evidence="3 4">
    <name type="scientific">Gallaecimonas xiamenensis 3-C-1</name>
    <dbReference type="NCBI Taxonomy" id="745411"/>
    <lineage>
        <taxon>Bacteria</taxon>
        <taxon>Pseudomonadati</taxon>
        <taxon>Pseudomonadota</taxon>
        <taxon>Gammaproteobacteria</taxon>
        <taxon>Enterobacterales</taxon>
        <taxon>Gallaecimonadaceae</taxon>
        <taxon>Gallaecimonas</taxon>
    </lineage>
</organism>
<evidence type="ECO:0000259" key="1">
    <source>
        <dbReference type="Pfam" id="PF01471"/>
    </source>
</evidence>
<reference evidence="3 4" key="1">
    <citation type="journal article" date="2012" name="J. Bacteriol.">
        <title>Genome Sequence of Gallaecimonas xiamenensis Type Strain 3-C-1.</title>
        <authorList>
            <person name="Lai Q."/>
            <person name="Wang L."/>
            <person name="Wang W."/>
            <person name="Shao Z."/>
        </authorList>
    </citation>
    <scope>NUCLEOTIDE SEQUENCE [LARGE SCALE GENOMIC DNA]</scope>
    <source>
        <strain evidence="3 4">3-C-1</strain>
    </source>
</reference>
<dbReference type="Pfam" id="PF11860">
    <property type="entry name" value="Muramidase"/>
    <property type="match status" value="1"/>
</dbReference>
<dbReference type="InterPro" id="IPR024408">
    <property type="entry name" value="Muramidase"/>
</dbReference>
<evidence type="ECO:0000313" key="3">
    <source>
        <dbReference type="EMBL" id="EKE77437.1"/>
    </source>
</evidence>
<dbReference type="InterPro" id="IPR036366">
    <property type="entry name" value="PGBDSf"/>
</dbReference>
<keyword evidence="4" id="KW-1185">Reference proteome</keyword>
<feature type="domain" description="N-acetylmuramidase" evidence="2">
    <location>
        <begin position="119"/>
        <end position="284"/>
    </location>
</feature>
<dbReference type="Proteomes" id="UP000006755">
    <property type="component" value="Unassembled WGS sequence"/>
</dbReference>
<dbReference type="SUPFAM" id="SSF47090">
    <property type="entry name" value="PGBD-like"/>
    <property type="match status" value="1"/>
</dbReference>
<dbReference type="Pfam" id="PF01471">
    <property type="entry name" value="PG_binding_1"/>
    <property type="match status" value="1"/>
</dbReference>
<dbReference type="RefSeq" id="WP_008482429.1">
    <property type="nucleotide sequence ID" value="NZ_AMRI01000002.1"/>
</dbReference>
<dbReference type="InterPro" id="IPR002477">
    <property type="entry name" value="Peptidoglycan-bd-like"/>
</dbReference>
<dbReference type="PATRIC" id="fig|745411.4.peg.283"/>
<dbReference type="Gene3D" id="1.10.101.10">
    <property type="entry name" value="PGBD-like superfamily/PGBD"/>
    <property type="match status" value="1"/>
</dbReference>
<dbReference type="InterPro" id="IPR036365">
    <property type="entry name" value="PGBD-like_sf"/>
</dbReference>
<dbReference type="STRING" id="745411.B3C1_01460"/>
<name>K2JSF3_9GAMM</name>
<evidence type="ECO:0000313" key="4">
    <source>
        <dbReference type="Proteomes" id="UP000006755"/>
    </source>
</evidence>
<dbReference type="EMBL" id="AMRI01000002">
    <property type="protein sequence ID" value="EKE77437.1"/>
    <property type="molecule type" value="Genomic_DNA"/>
</dbReference>
<dbReference type="OrthoDB" id="1523598at2"/>
<comment type="caution">
    <text evidence="3">The sequence shown here is derived from an EMBL/GenBank/DDBJ whole genome shotgun (WGS) entry which is preliminary data.</text>
</comment>
<proteinExistence type="predicted"/>
<protein>
    <submittedName>
        <fullName evidence="3">Uncharacterized protein</fullName>
    </submittedName>
</protein>
<dbReference type="AlphaFoldDB" id="K2JSF3"/>
<feature type="domain" description="Peptidoglycan binding-like" evidence="1">
    <location>
        <begin position="16"/>
        <end position="73"/>
    </location>
</feature>
<accession>K2JSF3</accession>
<evidence type="ECO:0000259" key="2">
    <source>
        <dbReference type="Pfam" id="PF11860"/>
    </source>
</evidence>